<protein>
    <submittedName>
        <fullName evidence="3">Uncharacterized protein</fullName>
    </submittedName>
</protein>
<dbReference type="VEuPathDB" id="TrichDB:TVAG_182750"/>
<dbReference type="Proteomes" id="UP000001542">
    <property type="component" value="Unassembled WGS sequence"/>
</dbReference>
<keyword evidence="1" id="KW-0677">Repeat</keyword>
<dbReference type="GO" id="GO:0003779">
    <property type="term" value="F:actin binding"/>
    <property type="evidence" value="ECO:0007669"/>
    <property type="project" value="InterPro"/>
</dbReference>
<reference evidence="3" key="1">
    <citation type="submission" date="2006-10" db="EMBL/GenBank/DDBJ databases">
        <authorList>
            <person name="Amadeo P."/>
            <person name="Zhao Q."/>
            <person name="Wortman J."/>
            <person name="Fraser-Liggett C."/>
            <person name="Carlton J."/>
        </authorList>
    </citation>
    <scope>NUCLEOTIDE SEQUENCE</scope>
    <source>
        <strain evidence="3">G3</strain>
    </source>
</reference>
<dbReference type="KEGG" id="tva:5468598"/>
<proteinExistence type="predicted"/>
<accession>A2D913</accession>
<sequence length="1345" mass="155678">MPISTHVFFSISHNNNAQLDIFKLISKNTEMNTVLALFDFTRFQNTILSPQELATGFTFYPPEDIVNTELPKSLEFINEIQNLFLNYDRNNKEQTSKLLDFIENNIHTGFQELSTNIFLRPQKVRDYVHLYSLLSKNVKIIVCQNLICTPIFSYYLIKEKVCSVFEAEQLMATTASNIFRSYIATFSRLIDCFNCKLFEKINIEIIETFIDDNPDKFIELTSKMDFSEGDILETLTKLSALYGAVNCFKYLSLQEPNFTDISNYAVVGGNMEIIRILIQKGIRFDESAIVALYFRRDELFDWLQSQKTEETTQRNQNHLEYSITDTLTIRAIYSLTKKNRLIYTNDWLSVFSLDGLIEPIRELSKSCMFLGSLFFNVTDEEILNNFLDNARDVYILKLLDYSLIFGYSLHLHVIINHMKFPSICQLNPKILDFIKSKNPEIFKEVNNILQIDTDIEKNYQKFIAGIPINISVLIDVMKYSMNMNDLQTFQNLCEKFNDADCTIEQLIGFLQSSSLTWPFASKKIVEKEPDGSVCIPLTRYFSISNDNSIIPAKVADIIMKDQDLQSQLTAYDCINLLSMVQPEYTDISPLISLLRKFGLITDEKLKTINEIQEFVYNSPKIDELVKEDIDEFLNIIPPHLDFINKVIGIEVTKEFYDKILQLFIIMFKPINRERLEKNFHSKLFKFPEEMVKLHSDFLDFLTDPVNKKHIDIKALSKSKHNFDFIRFLEFSDEEFQILKKNSFGKSNMMFNPVNSRFFTIEEVLKFGKPSTIVHAIMNKPLNPQDISLIKNLFDDKDFSNKYNLYRQIFIKDEICQGFETKWLLFVLWKEKSFDEISFKILDELLSREMNDSSKCNLFLKIPTDKEAYDFIVSRRERINDSCLIIYSIRTSTQLVEKGTPIEDFYFQQIFASPNKLNYENLFDYKVSKLAIALGFINAIRWNNIDAVHLLISKGAPINAIINSKTPLQDGIYYNSFECVERLVSLGASLKFNGMQTAVGECMNCKNSEIISLICSKIDYEYESHFKSVNQIQLKISGKSSGFPEKEDLVKMIKQISLPNDLDLDFIAKEMQNCCNYATALNLILTIANIDLSPISFLIKVRKQSANPDLWNFVVNNITKSNSVFRTVYCVITDTELTDPSDQLHQLLFIATRLGNINVLKSLLENGASIEEVEGYYNLLSPSLEAISKNRSDILQLFISAGLTFDHIYSTDNFTLINASIEFNSMKCFDLLLERSSLRHVVVETPMMTALQTFERTGNDYFINKLIDKIDIEYERIVDPSFSDYLLFKEGRIAEFHYKSSQRPQPKPLTQADKFLAEKLKKSDLAQLMLAYKILSVTIGGYQKIF</sequence>
<dbReference type="SMART" id="SM00248">
    <property type="entry name" value="ANK"/>
    <property type="match status" value="7"/>
</dbReference>
<dbReference type="Gene3D" id="1.25.40.20">
    <property type="entry name" value="Ankyrin repeat-containing domain"/>
    <property type="match status" value="2"/>
</dbReference>
<dbReference type="PANTHER" id="PTHR24129:SF2">
    <property type="entry name" value="DUF3447 DOMAIN-CONTAINING PROTEIN"/>
    <property type="match status" value="1"/>
</dbReference>
<dbReference type="InterPro" id="IPR042420">
    <property type="entry name" value="RAI14/UACA"/>
</dbReference>
<evidence type="ECO:0000256" key="1">
    <source>
        <dbReference type="ARBA" id="ARBA00022737"/>
    </source>
</evidence>
<dbReference type="EMBL" id="DS113180">
    <property type="protein sequence ID" value="EAY23039.1"/>
    <property type="molecule type" value="Genomic_DNA"/>
</dbReference>
<dbReference type="RefSeq" id="XP_001584025.1">
    <property type="nucleotide sequence ID" value="XM_001583975.1"/>
</dbReference>
<dbReference type="InParanoid" id="A2D913"/>
<dbReference type="SMR" id="A2D913"/>
<keyword evidence="4" id="KW-1185">Reference proteome</keyword>
<evidence type="ECO:0000313" key="4">
    <source>
        <dbReference type="Proteomes" id="UP000001542"/>
    </source>
</evidence>
<evidence type="ECO:0000256" key="2">
    <source>
        <dbReference type="ARBA" id="ARBA00023054"/>
    </source>
</evidence>
<gene>
    <name evidence="3" type="ORF">TVAG_182750</name>
</gene>
<organism evidence="3 4">
    <name type="scientific">Trichomonas vaginalis (strain ATCC PRA-98 / G3)</name>
    <dbReference type="NCBI Taxonomy" id="412133"/>
    <lineage>
        <taxon>Eukaryota</taxon>
        <taxon>Metamonada</taxon>
        <taxon>Parabasalia</taxon>
        <taxon>Trichomonadida</taxon>
        <taxon>Trichomonadidae</taxon>
        <taxon>Trichomonas</taxon>
    </lineage>
</organism>
<name>A2D913_TRIV3</name>
<dbReference type="PANTHER" id="PTHR24129">
    <property type="entry name" value="ANKYCORBIN"/>
    <property type="match status" value="1"/>
</dbReference>
<dbReference type="InterPro" id="IPR002110">
    <property type="entry name" value="Ankyrin_rpt"/>
</dbReference>
<keyword evidence="2" id="KW-0175">Coiled coil</keyword>
<dbReference type="SUPFAM" id="SSF48403">
    <property type="entry name" value="Ankyrin repeat"/>
    <property type="match status" value="1"/>
</dbReference>
<dbReference type="VEuPathDB" id="TrichDB:TVAGG3_0529330"/>
<dbReference type="InterPro" id="IPR036770">
    <property type="entry name" value="Ankyrin_rpt-contain_sf"/>
</dbReference>
<evidence type="ECO:0000313" key="3">
    <source>
        <dbReference type="EMBL" id="EAY23039.1"/>
    </source>
</evidence>
<reference evidence="3" key="2">
    <citation type="journal article" date="2007" name="Science">
        <title>Draft genome sequence of the sexually transmitted pathogen Trichomonas vaginalis.</title>
        <authorList>
            <person name="Carlton J.M."/>
            <person name="Hirt R.P."/>
            <person name="Silva J.C."/>
            <person name="Delcher A.L."/>
            <person name="Schatz M."/>
            <person name="Zhao Q."/>
            <person name="Wortman J.R."/>
            <person name="Bidwell S.L."/>
            <person name="Alsmark U.C.M."/>
            <person name="Besteiro S."/>
            <person name="Sicheritz-Ponten T."/>
            <person name="Noel C.J."/>
            <person name="Dacks J.B."/>
            <person name="Foster P.G."/>
            <person name="Simillion C."/>
            <person name="Van de Peer Y."/>
            <person name="Miranda-Saavedra D."/>
            <person name="Barton G.J."/>
            <person name="Westrop G.D."/>
            <person name="Mueller S."/>
            <person name="Dessi D."/>
            <person name="Fiori P.L."/>
            <person name="Ren Q."/>
            <person name="Paulsen I."/>
            <person name="Zhang H."/>
            <person name="Bastida-Corcuera F.D."/>
            <person name="Simoes-Barbosa A."/>
            <person name="Brown M.T."/>
            <person name="Hayes R.D."/>
            <person name="Mukherjee M."/>
            <person name="Okumura C.Y."/>
            <person name="Schneider R."/>
            <person name="Smith A.J."/>
            <person name="Vanacova S."/>
            <person name="Villalvazo M."/>
            <person name="Haas B.J."/>
            <person name="Pertea M."/>
            <person name="Feldblyum T.V."/>
            <person name="Utterback T.R."/>
            <person name="Shu C.L."/>
            <person name="Osoegawa K."/>
            <person name="de Jong P.J."/>
            <person name="Hrdy I."/>
            <person name="Horvathova L."/>
            <person name="Zubacova Z."/>
            <person name="Dolezal P."/>
            <person name="Malik S.B."/>
            <person name="Logsdon J.M. Jr."/>
            <person name="Henze K."/>
            <person name="Gupta A."/>
            <person name="Wang C.C."/>
            <person name="Dunne R.L."/>
            <person name="Upcroft J.A."/>
            <person name="Upcroft P."/>
            <person name="White O."/>
            <person name="Salzberg S.L."/>
            <person name="Tang P."/>
            <person name="Chiu C.-H."/>
            <person name="Lee Y.-S."/>
            <person name="Embley T.M."/>
            <person name="Coombs G.H."/>
            <person name="Mottram J.C."/>
            <person name="Tachezy J."/>
            <person name="Fraser-Liggett C.M."/>
            <person name="Johnson P.J."/>
        </authorList>
    </citation>
    <scope>NUCLEOTIDE SEQUENCE [LARGE SCALE GENOMIC DNA]</scope>
    <source>
        <strain evidence="3">G3</strain>
    </source>
</reference>